<evidence type="ECO:0000313" key="5">
    <source>
        <dbReference type="Proteomes" id="UP000572680"/>
    </source>
</evidence>
<dbReference type="Gene3D" id="3.10.310.50">
    <property type="match status" value="1"/>
</dbReference>
<accession>A0A7W3LT33</accession>
<feature type="domain" description="TPM" evidence="3">
    <location>
        <begin position="60"/>
        <end position="163"/>
    </location>
</feature>
<gene>
    <name evidence="4" type="ORF">HNR61_005449</name>
</gene>
<dbReference type="Pfam" id="PF04536">
    <property type="entry name" value="TPM_phosphatase"/>
    <property type="match status" value="1"/>
</dbReference>
<dbReference type="InterPro" id="IPR007621">
    <property type="entry name" value="TPM_dom"/>
</dbReference>
<reference evidence="4 5" key="1">
    <citation type="submission" date="2020-08" db="EMBL/GenBank/DDBJ databases">
        <title>Genomic Encyclopedia of Type Strains, Phase IV (KMG-IV): sequencing the most valuable type-strain genomes for metagenomic binning, comparative biology and taxonomic classification.</title>
        <authorList>
            <person name="Goeker M."/>
        </authorList>
    </citation>
    <scope>NUCLEOTIDE SEQUENCE [LARGE SCALE GENOMIC DNA]</scope>
    <source>
        <strain evidence="4 5">DSM 44197</strain>
    </source>
</reference>
<feature type="chain" id="PRO_5038452075" description="TPM domain-containing protein" evidence="2">
    <location>
        <begin position="31"/>
        <end position="655"/>
    </location>
</feature>
<feature type="region of interest" description="Disordered" evidence="1">
    <location>
        <begin position="612"/>
        <end position="655"/>
    </location>
</feature>
<evidence type="ECO:0000313" key="4">
    <source>
        <dbReference type="EMBL" id="MBA8953796.1"/>
    </source>
</evidence>
<feature type="signal peptide" evidence="2">
    <location>
        <begin position="1"/>
        <end position="30"/>
    </location>
</feature>
<comment type="caution">
    <text evidence="4">The sequence shown here is derived from an EMBL/GenBank/DDBJ whole genome shotgun (WGS) entry which is preliminary data.</text>
</comment>
<dbReference type="EMBL" id="JACJIA010000007">
    <property type="protein sequence ID" value="MBA8953796.1"/>
    <property type="molecule type" value="Genomic_DNA"/>
</dbReference>
<keyword evidence="2" id="KW-0732">Signal</keyword>
<dbReference type="Proteomes" id="UP000572680">
    <property type="component" value="Unassembled WGS sequence"/>
</dbReference>
<dbReference type="AlphaFoldDB" id="A0A7W3LT33"/>
<proteinExistence type="predicted"/>
<dbReference type="RefSeq" id="WP_182845942.1">
    <property type="nucleotide sequence ID" value="NZ_JACJIA010000007.1"/>
</dbReference>
<organism evidence="4 5">
    <name type="scientific">Actinomadura namibiensis</name>
    <dbReference type="NCBI Taxonomy" id="182080"/>
    <lineage>
        <taxon>Bacteria</taxon>
        <taxon>Bacillati</taxon>
        <taxon>Actinomycetota</taxon>
        <taxon>Actinomycetes</taxon>
        <taxon>Streptosporangiales</taxon>
        <taxon>Thermomonosporaceae</taxon>
        <taxon>Actinomadura</taxon>
    </lineage>
</organism>
<evidence type="ECO:0000256" key="2">
    <source>
        <dbReference type="SAM" id="SignalP"/>
    </source>
</evidence>
<evidence type="ECO:0000259" key="3">
    <source>
        <dbReference type="Pfam" id="PF04536"/>
    </source>
</evidence>
<keyword evidence="5" id="KW-1185">Reference proteome</keyword>
<evidence type="ECO:0000256" key="1">
    <source>
        <dbReference type="SAM" id="MobiDB-lite"/>
    </source>
</evidence>
<sequence>MAQTPAGDAAGRALGALAGLAACAALGACAAGPRAHADGPFAVTGQITDRVGALDGRGPAVRRALHRLSSAEDVRLFVVYVRDFSGREPAEWAAETVRLSGMGRRELLMAVATGTRRYHVSAHPDFALPAGDMGEIARVAVEPALRQNDWAGAAVGAADGYAAALAGRTIPRPRVTPGEADPRGGGGAGWLLPAGLIGAGLAGGVYLYACGRRRPAAGPAAAGPEPLPDLDARASLLLVQTDDAVTGSEQEVGFARAQFGAAAAAPFAEAVAFAREQLTVAFRLRQRLDDEVPRDDAARRRVLQEIVRRCAEAGRRLDARSDAFDRLRDLESNAPAVLAEVAARHRRVAAGVAAGRDLVARMGRELAAPAVAAVADNPGQARDRLDLADRNLAEARAALDRGEPARAAPAIRAAESAVDQAGRLLAAVRRRSAELAAAAAGLRAVLDDTERDLAAARSLVTAEQRWQAELAPHIARARSVMRQVRADLAAGPVDPIAEHQRLQEAHDALDEALSGVRGERERRRSAAVQLDQAILVARSEIAAARDLIATRCGAVGSTARTRLAEAERRLGRAAGLAGPDPVAALTAAEQAAALGQQAGQLAERDVRGHSLAGVPGGDGDLAGAGGFGGPATRVRRGRPFPAADRVTTDHGGFRP</sequence>
<feature type="compositionally biased region" description="Basic and acidic residues" evidence="1">
    <location>
        <begin position="646"/>
        <end position="655"/>
    </location>
</feature>
<name>A0A7W3LT33_ACTNM</name>
<protein>
    <recommendedName>
        <fullName evidence="3">TPM domain-containing protein</fullName>
    </recommendedName>
</protein>
<feature type="compositionally biased region" description="Gly residues" evidence="1">
    <location>
        <begin position="614"/>
        <end position="629"/>
    </location>
</feature>